<evidence type="ECO:0000256" key="1">
    <source>
        <dbReference type="ARBA" id="ARBA00023015"/>
    </source>
</evidence>
<dbReference type="Gene3D" id="1.10.10.10">
    <property type="entry name" value="Winged helix-like DNA-binding domain superfamily/Winged helix DNA-binding domain"/>
    <property type="match status" value="1"/>
</dbReference>
<sequence>MTLQPASVSLLLQQLKTGDEFASTEIWKRYIEQLLPLAREKLKGLRSSCADEDDILLSVFDRFFRAVKEERFAHLQNREDLWQVLLVLTDRRIADQFRKSHAQKRGGGKIVSLDDVILSESTHSDNLMELADRGPTPEFATAFANQLEVALERLDEGSSREVAVLRMEGYSTKEIGEQLGISLSAVERKLRMIRDVWSEILGQDPDAEN</sequence>
<dbReference type="AlphaFoldDB" id="A0A5C5ZXW9"/>
<dbReference type="PANTHER" id="PTHR43133">
    <property type="entry name" value="RNA POLYMERASE ECF-TYPE SIGMA FACTO"/>
    <property type="match status" value="1"/>
</dbReference>
<dbReference type="InterPro" id="IPR036388">
    <property type="entry name" value="WH-like_DNA-bd_sf"/>
</dbReference>
<keyword evidence="4" id="KW-0804">Transcription</keyword>
<evidence type="ECO:0000256" key="2">
    <source>
        <dbReference type="ARBA" id="ARBA00023082"/>
    </source>
</evidence>
<dbReference type="GO" id="GO:0003677">
    <property type="term" value="F:DNA binding"/>
    <property type="evidence" value="ECO:0007669"/>
    <property type="project" value="UniProtKB-KW"/>
</dbReference>
<feature type="domain" description="RNA polymerase sigma-70 ECF-like HTH" evidence="5">
    <location>
        <begin position="6"/>
        <end position="197"/>
    </location>
</feature>
<dbReference type="SUPFAM" id="SSF88659">
    <property type="entry name" value="Sigma3 and sigma4 domains of RNA polymerase sigma factors"/>
    <property type="match status" value="1"/>
</dbReference>
<keyword evidence="1" id="KW-0805">Transcription regulation</keyword>
<evidence type="ECO:0000259" key="5">
    <source>
        <dbReference type="Pfam" id="PF07638"/>
    </source>
</evidence>
<dbReference type="Gene3D" id="1.10.1740.10">
    <property type="match status" value="1"/>
</dbReference>
<reference evidence="6 7" key="1">
    <citation type="submission" date="2019-02" db="EMBL/GenBank/DDBJ databases">
        <title>Deep-cultivation of Planctomycetes and their phenomic and genomic characterization uncovers novel biology.</title>
        <authorList>
            <person name="Wiegand S."/>
            <person name="Jogler M."/>
            <person name="Boedeker C."/>
            <person name="Pinto D."/>
            <person name="Vollmers J."/>
            <person name="Rivas-Marin E."/>
            <person name="Kohn T."/>
            <person name="Peeters S.H."/>
            <person name="Heuer A."/>
            <person name="Rast P."/>
            <person name="Oberbeckmann S."/>
            <person name="Bunk B."/>
            <person name="Jeske O."/>
            <person name="Meyerdierks A."/>
            <person name="Storesund J.E."/>
            <person name="Kallscheuer N."/>
            <person name="Luecker S."/>
            <person name="Lage O.M."/>
            <person name="Pohl T."/>
            <person name="Merkel B.J."/>
            <person name="Hornburger P."/>
            <person name="Mueller R.-W."/>
            <person name="Bruemmer F."/>
            <person name="Labrenz M."/>
            <person name="Spormann A.M."/>
            <person name="Op Den Camp H."/>
            <person name="Overmann J."/>
            <person name="Amann R."/>
            <person name="Jetten M.S.M."/>
            <person name="Mascher T."/>
            <person name="Medema M.H."/>
            <person name="Devos D.P."/>
            <person name="Kaster A.-K."/>
            <person name="Ovreas L."/>
            <person name="Rohde M."/>
            <person name="Galperin M.Y."/>
            <person name="Jogler C."/>
        </authorList>
    </citation>
    <scope>NUCLEOTIDE SEQUENCE [LARGE SCALE GENOMIC DNA]</scope>
    <source>
        <strain evidence="6 7">Pla52n</strain>
    </source>
</reference>
<dbReference type="InterPro" id="IPR039425">
    <property type="entry name" value="RNA_pol_sigma-70-like"/>
</dbReference>
<organism evidence="6 7">
    <name type="scientific">Stieleria varia</name>
    <dbReference type="NCBI Taxonomy" id="2528005"/>
    <lineage>
        <taxon>Bacteria</taxon>
        <taxon>Pseudomonadati</taxon>
        <taxon>Planctomycetota</taxon>
        <taxon>Planctomycetia</taxon>
        <taxon>Pirellulales</taxon>
        <taxon>Pirellulaceae</taxon>
        <taxon>Stieleria</taxon>
    </lineage>
</organism>
<keyword evidence="3" id="KW-0238">DNA-binding</keyword>
<dbReference type="InterPro" id="IPR013324">
    <property type="entry name" value="RNA_pol_sigma_r3/r4-like"/>
</dbReference>
<comment type="caution">
    <text evidence="6">The sequence shown here is derived from an EMBL/GenBank/DDBJ whole genome shotgun (WGS) entry which is preliminary data.</text>
</comment>
<accession>A0A5C5ZXW9</accession>
<protein>
    <submittedName>
        <fullName evidence="6">RNA polymerase sigma factor SigZ</fullName>
    </submittedName>
</protein>
<dbReference type="Proteomes" id="UP000320176">
    <property type="component" value="Unassembled WGS sequence"/>
</dbReference>
<keyword evidence="2" id="KW-0731">Sigma factor</keyword>
<evidence type="ECO:0000256" key="4">
    <source>
        <dbReference type="ARBA" id="ARBA00023163"/>
    </source>
</evidence>
<name>A0A5C5ZXW9_9BACT</name>
<evidence type="ECO:0000313" key="6">
    <source>
        <dbReference type="EMBL" id="TWT91996.1"/>
    </source>
</evidence>
<dbReference type="EMBL" id="SJPN01000013">
    <property type="protein sequence ID" value="TWT91996.1"/>
    <property type="molecule type" value="Genomic_DNA"/>
</dbReference>
<dbReference type="PANTHER" id="PTHR43133:SF8">
    <property type="entry name" value="RNA POLYMERASE SIGMA FACTOR HI_1459-RELATED"/>
    <property type="match status" value="1"/>
</dbReference>
<dbReference type="RefSeq" id="WP_146523375.1">
    <property type="nucleotide sequence ID" value="NZ_CP151726.1"/>
</dbReference>
<dbReference type="GO" id="GO:0016987">
    <property type="term" value="F:sigma factor activity"/>
    <property type="evidence" value="ECO:0007669"/>
    <property type="project" value="UniProtKB-KW"/>
</dbReference>
<proteinExistence type="predicted"/>
<evidence type="ECO:0000256" key="3">
    <source>
        <dbReference type="ARBA" id="ARBA00023125"/>
    </source>
</evidence>
<gene>
    <name evidence="6" type="ORF">Pla52n_64690</name>
</gene>
<keyword evidence="7" id="KW-1185">Reference proteome</keyword>
<evidence type="ECO:0000313" key="7">
    <source>
        <dbReference type="Proteomes" id="UP000320176"/>
    </source>
</evidence>
<dbReference type="InterPro" id="IPR053812">
    <property type="entry name" value="HTH_Sigma70_ECF-like"/>
</dbReference>
<dbReference type="OrthoDB" id="291381at2"/>
<dbReference type="Pfam" id="PF07638">
    <property type="entry name" value="Sigma70_ECF"/>
    <property type="match status" value="1"/>
</dbReference>